<feature type="region of interest" description="Disordered" evidence="1">
    <location>
        <begin position="1"/>
        <end position="25"/>
    </location>
</feature>
<proteinExistence type="predicted"/>
<evidence type="ECO:0000313" key="3">
    <source>
        <dbReference type="Proteomes" id="UP000292424"/>
    </source>
</evidence>
<dbReference type="Proteomes" id="UP000292424">
    <property type="component" value="Chromosome"/>
</dbReference>
<dbReference type="EMBL" id="CP044016">
    <property type="protein sequence ID" value="QES88628.1"/>
    <property type="molecule type" value="Genomic_DNA"/>
</dbReference>
<name>A0A5P2G1Q1_9BACT</name>
<organism evidence="2 3">
    <name type="scientific">Rhizosphaericola mali</name>
    <dbReference type="NCBI Taxonomy" id="2545455"/>
    <lineage>
        <taxon>Bacteria</taxon>
        <taxon>Pseudomonadati</taxon>
        <taxon>Bacteroidota</taxon>
        <taxon>Chitinophagia</taxon>
        <taxon>Chitinophagales</taxon>
        <taxon>Chitinophagaceae</taxon>
        <taxon>Rhizosphaericola</taxon>
    </lineage>
</organism>
<keyword evidence="3" id="KW-1185">Reference proteome</keyword>
<evidence type="ECO:0000256" key="1">
    <source>
        <dbReference type="SAM" id="MobiDB-lite"/>
    </source>
</evidence>
<dbReference type="RefSeq" id="WP_131329583.1">
    <property type="nucleotide sequence ID" value="NZ_CP044016.1"/>
</dbReference>
<dbReference type="AlphaFoldDB" id="A0A5P2G1Q1"/>
<protein>
    <submittedName>
        <fullName evidence="2">Uncharacterized protein</fullName>
    </submittedName>
</protein>
<evidence type="ECO:0000313" key="2">
    <source>
        <dbReference type="EMBL" id="QES88628.1"/>
    </source>
</evidence>
<reference evidence="2 3" key="1">
    <citation type="submission" date="2019-09" db="EMBL/GenBank/DDBJ databases">
        <title>Complete genome sequence of Arachidicoccus sp. B3-10 isolated from apple orchard soil.</title>
        <authorList>
            <person name="Kim H.S."/>
            <person name="Han K.-I."/>
            <person name="Suh M.K."/>
            <person name="Lee K.C."/>
            <person name="Eom M.K."/>
            <person name="Kim J.-S."/>
            <person name="Kang S.W."/>
            <person name="Sin Y."/>
            <person name="Lee J.-S."/>
        </authorList>
    </citation>
    <scope>NUCLEOTIDE SEQUENCE [LARGE SCALE GENOMIC DNA]</scope>
    <source>
        <strain evidence="2 3">B3-10</strain>
    </source>
</reference>
<gene>
    <name evidence="2" type="ORF">E0W69_008155</name>
</gene>
<accession>A0A5P2G1Q1</accession>
<sequence>MDTNKINQPDEETLHTTDPQEHMKGPVSSIVNKVAEIVDPKDPVEENSNTIIVKTFQEVKGTVDETLYKQKLEQLLHDHSEYLLGDLKSKIIENPDEYVEVQDNKGEIHLKFKVKP</sequence>
<dbReference type="OrthoDB" id="678433at2"/>
<dbReference type="KEGG" id="arac:E0W69_008155"/>
<feature type="compositionally biased region" description="Basic and acidic residues" evidence="1">
    <location>
        <begin position="12"/>
        <end position="24"/>
    </location>
</feature>